<dbReference type="PANTHER" id="PTHR12526:SF635">
    <property type="entry name" value="GLYCOSYL TRANSFERASE GROUP 1"/>
    <property type="match status" value="1"/>
</dbReference>
<dbReference type="HOGENOM" id="CLU_1233816_0_0_6"/>
<feature type="domain" description="Glycosyltransferase subfamily 4-like N-terminal" evidence="2">
    <location>
        <begin position="20"/>
        <end position="157"/>
    </location>
</feature>
<dbReference type="STRING" id="1420916.AU14_13790"/>
<dbReference type="SUPFAM" id="SSF53756">
    <property type="entry name" value="UDP-Glycosyltransferase/glycogen phosphorylase"/>
    <property type="match status" value="1"/>
</dbReference>
<dbReference type="EMBL" id="CP007151">
    <property type="protein sequence ID" value="AHI30169.1"/>
    <property type="molecule type" value="Genomic_DNA"/>
</dbReference>
<evidence type="ECO:0000259" key="1">
    <source>
        <dbReference type="Pfam" id="PF00534"/>
    </source>
</evidence>
<feature type="domain" description="Glycosyl transferase family 1" evidence="1">
    <location>
        <begin position="169"/>
        <end position="222"/>
    </location>
</feature>
<proteinExistence type="predicted"/>
<keyword evidence="4" id="KW-1185">Reference proteome</keyword>
<dbReference type="GO" id="GO:0016757">
    <property type="term" value="F:glycosyltransferase activity"/>
    <property type="evidence" value="ECO:0007669"/>
    <property type="project" value="InterPro"/>
</dbReference>
<evidence type="ECO:0000259" key="2">
    <source>
        <dbReference type="Pfam" id="PF13439"/>
    </source>
</evidence>
<dbReference type="InterPro" id="IPR001296">
    <property type="entry name" value="Glyco_trans_1"/>
</dbReference>
<sequence length="224" mass="24992">MNRSRPLTIALLFATPGTGWGGMEKHTFDLALELNRRGHSVHVMAHRSYQNRFPAKVHFHPLPVECSRLNPRLRFALRQCLRRIKPDVLHAHGNKAAQLAGQAPPGLAPLRVGTVHGIKKSHRAFLRQDAVIAVSPRVFENLEHDNKHLIYNGITPEDVSERAPCPDDDRASTTDDATPTRCIAVGRLEPVKGFHTLIEAWAQLTQPAQLTIYGEGTERPRLNA</sequence>
<organism evidence="3 4">
    <name type="scientific">Marinobacter similis</name>
    <dbReference type="NCBI Taxonomy" id="1420916"/>
    <lineage>
        <taxon>Bacteria</taxon>
        <taxon>Pseudomonadati</taxon>
        <taxon>Pseudomonadota</taxon>
        <taxon>Gammaproteobacteria</taxon>
        <taxon>Pseudomonadales</taxon>
        <taxon>Marinobacteraceae</taxon>
        <taxon>Marinobacter</taxon>
    </lineage>
</organism>
<dbReference type="KEGG" id="msx:AU14_13790"/>
<dbReference type="PANTHER" id="PTHR12526">
    <property type="entry name" value="GLYCOSYLTRANSFERASE"/>
    <property type="match status" value="1"/>
</dbReference>
<dbReference type="Proteomes" id="UP000061489">
    <property type="component" value="Chromosome"/>
</dbReference>
<protein>
    <recommendedName>
        <fullName evidence="5">Glycosyltransferase subfamily 4-like N-terminal domain-containing protein</fullName>
    </recommendedName>
</protein>
<gene>
    <name evidence="3" type="ORF">AU14_13790</name>
</gene>
<dbReference type="GO" id="GO:1901135">
    <property type="term" value="P:carbohydrate derivative metabolic process"/>
    <property type="evidence" value="ECO:0007669"/>
    <property type="project" value="UniProtKB-ARBA"/>
</dbReference>
<accession>W5YMM5</accession>
<name>W5YMM5_9GAMM</name>
<evidence type="ECO:0000313" key="3">
    <source>
        <dbReference type="EMBL" id="AHI30169.1"/>
    </source>
</evidence>
<dbReference type="AlphaFoldDB" id="W5YMM5"/>
<evidence type="ECO:0000313" key="4">
    <source>
        <dbReference type="Proteomes" id="UP000061489"/>
    </source>
</evidence>
<reference evidence="3 4" key="1">
    <citation type="journal article" date="2014" name="Genome Announc.">
        <title>Draft Genome Sequences of Marinobacter similis A3d10T and Marinobacter salarius R9SW1T.</title>
        <authorList>
            <person name="Ivanova E.P."/>
            <person name="Ng H.J."/>
            <person name="Webb H.K."/>
            <person name="Feng G."/>
            <person name="Oshima K."/>
            <person name="Hattori M."/>
            <person name="Ohkuma M."/>
            <person name="Sergeev A.F."/>
            <person name="Mikhailov V.V."/>
            <person name="Crawford R.J."/>
            <person name="Sawabe T."/>
        </authorList>
    </citation>
    <scope>NUCLEOTIDE SEQUENCE [LARGE SCALE GENOMIC DNA]</scope>
    <source>
        <strain evidence="3 4">A3d10</strain>
    </source>
</reference>
<dbReference type="Gene3D" id="3.40.50.2000">
    <property type="entry name" value="Glycogen Phosphorylase B"/>
    <property type="match status" value="2"/>
</dbReference>
<dbReference type="Pfam" id="PF00534">
    <property type="entry name" value="Glycos_transf_1"/>
    <property type="match status" value="1"/>
</dbReference>
<evidence type="ECO:0008006" key="5">
    <source>
        <dbReference type="Google" id="ProtNLM"/>
    </source>
</evidence>
<dbReference type="InterPro" id="IPR028098">
    <property type="entry name" value="Glyco_trans_4-like_N"/>
</dbReference>
<dbReference type="Pfam" id="PF13439">
    <property type="entry name" value="Glyco_transf_4"/>
    <property type="match status" value="1"/>
</dbReference>